<dbReference type="SUPFAM" id="SSF52058">
    <property type="entry name" value="L domain-like"/>
    <property type="match status" value="2"/>
</dbReference>
<protein>
    <submittedName>
        <fullName evidence="23">Di-glucose binding protein with Kinesin motor domain</fullName>
    </submittedName>
</protein>
<evidence type="ECO:0000256" key="14">
    <source>
        <dbReference type="ARBA" id="ARBA00023136"/>
    </source>
</evidence>
<feature type="compositionally biased region" description="Low complexity" evidence="20">
    <location>
        <begin position="2176"/>
        <end position="2185"/>
    </location>
</feature>
<evidence type="ECO:0000256" key="9">
    <source>
        <dbReference type="ARBA" id="ARBA00022737"/>
    </source>
</evidence>
<dbReference type="Gene3D" id="2.60.120.430">
    <property type="entry name" value="Galactose-binding lectin"/>
    <property type="match status" value="1"/>
</dbReference>
<dbReference type="Pfam" id="PF08263">
    <property type="entry name" value="LRRNT_2"/>
    <property type="match status" value="1"/>
</dbReference>
<feature type="region of interest" description="Disordered" evidence="20">
    <location>
        <begin position="2171"/>
        <end position="2193"/>
    </location>
</feature>
<dbReference type="Pfam" id="PF00225">
    <property type="entry name" value="Kinesin"/>
    <property type="match status" value="1"/>
</dbReference>
<dbReference type="InterPro" id="IPR021720">
    <property type="entry name" value="Malectin_dom"/>
</dbReference>
<comment type="similarity">
    <text evidence="3">Belongs to the TRAFAC class myosin-kinesin ATPase superfamily. Kinesin family. KIN-14 subfamily.</text>
</comment>
<dbReference type="Pfam" id="PF13855">
    <property type="entry name" value="LRR_8"/>
    <property type="match status" value="2"/>
</dbReference>
<dbReference type="GO" id="GO:0003777">
    <property type="term" value="F:microtubule motor activity"/>
    <property type="evidence" value="ECO:0007669"/>
    <property type="project" value="InterPro"/>
</dbReference>
<dbReference type="GO" id="GO:0008017">
    <property type="term" value="F:microtubule binding"/>
    <property type="evidence" value="ECO:0000318"/>
    <property type="project" value="GO_Central"/>
</dbReference>
<dbReference type="Gramene" id="EOY13844">
    <property type="protein sequence ID" value="EOY13844"/>
    <property type="gene ID" value="TCM_032503"/>
</dbReference>
<evidence type="ECO:0000256" key="5">
    <source>
        <dbReference type="ARBA" id="ARBA00022614"/>
    </source>
</evidence>
<keyword evidence="12 21" id="KW-1133">Transmembrane helix</keyword>
<dbReference type="GO" id="GO:0015630">
    <property type="term" value="C:microtubule cytoskeleton"/>
    <property type="evidence" value="ECO:0000318"/>
    <property type="project" value="GO_Central"/>
</dbReference>
<dbReference type="FunFam" id="3.80.10.10:FF:000213">
    <property type="entry name" value="Tyrosine-sulfated glycopeptide receptor 1"/>
    <property type="match status" value="1"/>
</dbReference>
<dbReference type="Gene3D" id="3.40.850.10">
    <property type="entry name" value="Kinesin motor domain"/>
    <property type="match status" value="1"/>
</dbReference>
<evidence type="ECO:0000256" key="2">
    <source>
        <dbReference type="ARBA" id="ARBA00009592"/>
    </source>
</evidence>
<keyword evidence="8" id="KW-0732">Signal</keyword>
<feature type="domain" description="Kinesin motor" evidence="22">
    <location>
        <begin position="1762"/>
        <end position="2088"/>
    </location>
</feature>
<dbReference type="SUPFAM" id="SSF52540">
    <property type="entry name" value="P-loop containing nucleoside triphosphate hydrolases"/>
    <property type="match status" value="1"/>
</dbReference>
<feature type="region of interest" description="Disordered" evidence="20">
    <location>
        <begin position="1113"/>
        <end position="1132"/>
    </location>
</feature>
<keyword evidence="11 18" id="KW-0067">ATP-binding</keyword>
<evidence type="ECO:0000256" key="16">
    <source>
        <dbReference type="ARBA" id="ARBA00023175"/>
    </source>
</evidence>
<evidence type="ECO:0000256" key="13">
    <source>
        <dbReference type="ARBA" id="ARBA00023054"/>
    </source>
</evidence>
<dbReference type="InterPro" id="IPR001752">
    <property type="entry name" value="Kinesin_motor_dom"/>
</dbReference>
<dbReference type="PROSITE" id="PS50067">
    <property type="entry name" value="KINESIN_MOTOR_2"/>
    <property type="match status" value="1"/>
</dbReference>
<keyword evidence="10 18" id="KW-0547">Nucleotide-binding</keyword>
<dbReference type="InterPro" id="IPR019821">
    <property type="entry name" value="Kinesin_motor_CS"/>
</dbReference>
<dbReference type="InterPro" id="IPR036961">
    <property type="entry name" value="Kinesin_motor_dom_sf"/>
</dbReference>
<keyword evidence="13 19" id="KW-0175">Coiled coil</keyword>
<comment type="subcellular location">
    <subcellularLocation>
        <location evidence="1">Cell membrane</location>
        <topology evidence="1">Single-pass type I membrane protein</topology>
    </subcellularLocation>
</comment>
<dbReference type="InterPro" id="IPR032675">
    <property type="entry name" value="LRR_dom_sf"/>
</dbReference>
<evidence type="ECO:0000259" key="22">
    <source>
        <dbReference type="PROSITE" id="PS50067"/>
    </source>
</evidence>
<keyword evidence="6 21" id="KW-0812">Transmembrane</keyword>
<keyword evidence="24" id="KW-1185">Reference proteome</keyword>
<evidence type="ECO:0000256" key="21">
    <source>
        <dbReference type="SAM" id="Phobius"/>
    </source>
</evidence>
<dbReference type="FunFam" id="3.80.10.10:FF:000041">
    <property type="entry name" value="LRR receptor-like serine/threonine-protein kinase ERECTA"/>
    <property type="match status" value="1"/>
</dbReference>
<keyword evidence="16 18" id="KW-0505">Motor protein</keyword>
<dbReference type="Pfam" id="PF11721">
    <property type="entry name" value="Malectin"/>
    <property type="match status" value="1"/>
</dbReference>
<dbReference type="InterPro" id="IPR046956">
    <property type="entry name" value="RLP23-like"/>
</dbReference>
<evidence type="ECO:0000313" key="24">
    <source>
        <dbReference type="Proteomes" id="UP000026915"/>
    </source>
</evidence>
<dbReference type="PANTHER" id="PTHR48061:SF46">
    <property type="entry name" value="LEUCINE-RICH REPEAT-CONTAINING N-TERMINAL PLANT-TYPE DOMAIN-CONTAINING PROTEIN"/>
    <property type="match status" value="1"/>
</dbReference>
<comment type="similarity">
    <text evidence="2">Belongs to the RLP family.</text>
</comment>
<keyword evidence="4" id="KW-1003">Cell membrane</keyword>
<dbReference type="InterPro" id="IPR001611">
    <property type="entry name" value="Leu-rich_rpt"/>
</dbReference>
<name>A0A061FHA2_THECC</name>
<dbReference type="PROSITE" id="PS00411">
    <property type="entry name" value="KINESIN_MOTOR_1"/>
    <property type="match status" value="1"/>
</dbReference>
<dbReference type="PROSITE" id="PS51450">
    <property type="entry name" value="LRR"/>
    <property type="match status" value="2"/>
</dbReference>
<keyword evidence="14 21" id="KW-0472">Membrane</keyword>
<dbReference type="SUPFAM" id="SSF52047">
    <property type="entry name" value="RNI-like"/>
    <property type="match status" value="1"/>
</dbReference>
<dbReference type="GO" id="GO:0007017">
    <property type="term" value="P:microtubule-based process"/>
    <property type="evidence" value="ECO:0000318"/>
    <property type="project" value="GO_Central"/>
</dbReference>
<dbReference type="Gene3D" id="3.80.10.10">
    <property type="entry name" value="Ribonuclease Inhibitor"/>
    <property type="match status" value="3"/>
</dbReference>
<dbReference type="InterPro" id="IPR027417">
    <property type="entry name" value="P-loop_NTPase"/>
</dbReference>
<evidence type="ECO:0000256" key="6">
    <source>
        <dbReference type="ARBA" id="ARBA00022692"/>
    </source>
</evidence>
<keyword evidence="7" id="KW-0493">Microtubule</keyword>
<evidence type="ECO:0000256" key="10">
    <source>
        <dbReference type="ARBA" id="ARBA00022741"/>
    </source>
</evidence>
<keyword evidence="15" id="KW-0675">Receptor</keyword>
<dbReference type="Proteomes" id="UP000026915">
    <property type="component" value="Chromosome 7"/>
</dbReference>
<gene>
    <name evidence="23" type="ORF">TCM_032503</name>
</gene>
<feature type="region of interest" description="Disordered" evidence="20">
    <location>
        <begin position="1284"/>
        <end position="1309"/>
    </location>
</feature>
<dbReference type="CDD" id="cd01366">
    <property type="entry name" value="KISc_C_terminal"/>
    <property type="match status" value="1"/>
</dbReference>
<evidence type="ECO:0000256" key="17">
    <source>
        <dbReference type="ARBA" id="ARBA00023180"/>
    </source>
</evidence>
<dbReference type="GO" id="GO:0007018">
    <property type="term" value="P:microtubule-based movement"/>
    <property type="evidence" value="ECO:0007669"/>
    <property type="project" value="InterPro"/>
</dbReference>
<feature type="compositionally biased region" description="Polar residues" evidence="20">
    <location>
        <begin position="1284"/>
        <end position="1298"/>
    </location>
</feature>
<evidence type="ECO:0000256" key="7">
    <source>
        <dbReference type="ARBA" id="ARBA00022701"/>
    </source>
</evidence>
<keyword evidence="9" id="KW-0677">Repeat</keyword>
<dbReference type="eggNOG" id="KOG0239">
    <property type="taxonomic scope" value="Eukaryota"/>
</dbReference>
<dbReference type="EMBL" id="CM001885">
    <property type="protein sequence ID" value="EOY13844.1"/>
    <property type="molecule type" value="Genomic_DNA"/>
</dbReference>
<feature type="binding site" evidence="18">
    <location>
        <begin position="1845"/>
        <end position="1852"/>
    </location>
    <ligand>
        <name>ATP</name>
        <dbReference type="ChEBI" id="CHEBI:30616"/>
    </ligand>
</feature>
<evidence type="ECO:0000256" key="3">
    <source>
        <dbReference type="ARBA" id="ARBA00010899"/>
    </source>
</evidence>
<dbReference type="FunFam" id="3.40.850.10:FF:000057">
    <property type="entry name" value="kinesin-like protein KIN-14R"/>
    <property type="match status" value="1"/>
</dbReference>
<dbReference type="HOGENOM" id="CLU_229054_0_0_1"/>
<dbReference type="PANTHER" id="PTHR48061">
    <property type="entry name" value="LEUCINE-RICH REPEAT RECEPTOR PROTEIN KINASE EMS1-LIKE-RELATED"/>
    <property type="match status" value="1"/>
</dbReference>
<dbReference type="GO" id="GO:0005874">
    <property type="term" value="C:microtubule"/>
    <property type="evidence" value="ECO:0007669"/>
    <property type="project" value="UniProtKB-KW"/>
</dbReference>
<accession>A0A061FHA2</accession>
<evidence type="ECO:0000256" key="8">
    <source>
        <dbReference type="ARBA" id="ARBA00022729"/>
    </source>
</evidence>
<dbReference type="InterPro" id="IPR003591">
    <property type="entry name" value="Leu-rich_rpt_typical-subtyp"/>
</dbReference>
<dbReference type="eggNOG" id="KOG0619">
    <property type="taxonomic scope" value="Eukaryota"/>
</dbReference>
<evidence type="ECO:0000256" key="20">
    <source>
        <dbReference type="SAM" id="MobiDB-lite"/>
    </source>
</evidence>
<dbReference type="Pfam" id="PF00560">
    <property type="entry name" value="LRR_1"/>
    <property type="match status" value="12"/>
</dbReference>
<dbReference type="GO" id="GO:0005524">
    <property type="term" value="F:ATP binding"/>
    <property type="evidence" value="ECO:0007669"/>
    <property type="project" value="UniProtKB-UniRule"/>
</dbReference>
<evidence type="ECO:0000256" key="4">
    <source>
        <dbReference type="ARBA" id="ARBA00022475"/>
    </source>
</evidence>
<proteinExistence type="inferred from homology"/>
<evidence type="ECO:0000256" key="12">
    <source>
        <dbReference type="ARBA" id="ARBA00022989"/>
    </source>
</evidence>
<evidence type="ECO:0000313" key="23">
    <source>
        <dbReference type="EMBL" id="EOY13844.1"/>
    </source>
</evidence>
<evidence type="ECO:0000256" key="19">
    <source>
        <dbReference type="SAM" id="Coils"/>
    </source>
</evidence>
<dbReference type="STRING" id="3641.A0A061FHA2"/>
<organism evidence="23 24">
    <name type="scientific">Theobroma cacao</name>
    <name type="common">Cacao</name>
    <name type="synonym">Cocoa</name>
    <dbReference type="NCBI Taxonomy" id="3641"/>
    <lineage>
        <taxon>Eukaryota</taxon>
        <taxon>Viridiplantae</taxon>
        <taxon>Streptophyta</taxon>
        <taxon>Embryophyta</taxon>
        <taxon>Tracheophyta</taxon>
        <taxon>Spermatophyta</taxon>
        <taxon>Magnoliopsida</taxon>
        <taxon>eudicotyledons</taxon>
        <taxon>Gunneridae</taxon>
        <taxon>Pentapetalae</taxon>
        <taxon>rosids</taxon>
        <taxon>malvids</taxon>
        <taxon>Malvales</taxon>
        <taxon>Malvaceae</taxon>
        <taxon>Byttnerioideae</taxon>
        <taxon>Theobroma</taxon>
    </lineage>
</organism>
<evidence type="ECO:0000256" key="15">
    <source>
        <dbReference type="ARBA" id="ARBA00023170"/>
    </source>
</evidence>
<keyword evidence="5" id="KW-0433">Leucine-rich repeat</keyword>
<sequence length="2430" mass="270716">MDPSLYVLLNNRFGILIALRDSGLTWQPISILHVSLLITIITNMACLLIFYQLLCLLFFCLSSQPTLSSTSFAPSTTPLCSHNEASALMKFKSSFSIDETASGECEDTGTPSYPKTDSWKEGTDCCSWHGVTCDNITGHVIGLDLSCSWLYGVIPSNSSLFHLPHLQNLNLAYNDFNGSKMSSEFAQFTSLMQLNLTGSVFAGQIPLQISHLSKLVSLDLSWNYPQALDERTLAGLVQNLTEVRQLFLDRINMSSINPNVLMDISSSLSSLSLEDCDLQGKFPENIFLLPNLKLLNLGYNQELKIYIPNFNQSNHFELLDLSLTNLSGALPNSFGNLVSLKDLDLSYTSLSGALPNSFGNLVSLKDLDLSYTSLSGALPNSIGNLVSLEYLDLRYTSLSGALPNSTGNLVSLKDLDLSYTSLSGALPNSIGNLVSLKDLDLHQTSLSEALPNSIGNLVSLEHLDLSFTNLSGALPNPIRNLRSLKYLSLSGAPLCPGSLNLIRKLVSLEELHLEACNISRIMLRSLGNYVGGQIPSLLTNLSQLKLLDISHNQLEGSIPNEVTTFPNLITLDLSFNFLNGTLPSWLYTTSSLKSIYLQHNQLSGYIKQFQHISLEEIFLQNNKLQGLDPSSISQLVNLTRLDVSSNNLSGIVESDLFSKLQNLQYLDLSYNNLYFNSNHTSTDYTLPNLYLLYLSSCNVNQFPQFLRGSKVLEMLDLSNNRIYGQIPKWMWDVGKDSLFYLNLSHNSMTELEQLPWKNIRILDLSSNLIQGDPPIPPLTTSTFLISNNNLNGEMSDLICNVSYLEILDMSHNHLSGIIPQCFGKISKSLRMLNLGTNKLHGTIPATFAKGCQLENLNLNANQLEGPLTRSILNCRSLQVLDLGNNKINATFPHWLGNLQELKVLVMKSNQMHGSINGKKRTHYFRKLQILDLSNNSFTGQLPTGYIENFKAMMNVEENRNVMPYIGRSSKKTGGFYSYSVHLIEKGQEVELMKIFATLTIIDLSSNKFEGEIPRVIGKLSSIIGLNLSHNYLVGHIPPSFGNLINLEWLDLSSNKLDGKIPEELLNLTMLSSLNLSTNELVGHIPEGKQFNTFENSSYEGNDGLCGFPLSRDCSSNEAQQPPPSNLQEEDGSKSEIRFGWKVVLIGYMSGFMFGSDKELAIINETAGFVEIDEEEDEEIAKAAGIIDNPTICVLFFSVLFFTKHGIQKLMGKEERKLRHVRKARGQSPLPKFEFENIQRVPFFCLAMEHINVPLWTDPLLLTEVSCQQHSSNYTDAAMSRRSINPSVLDSDSSPQPNSDVDDPWKNQSLNEISTPIGEIDGRSLLGFSLTSPDLVICTGSPDIPVKTCGDSPEFLEKNRCSIELSLENGIDGSDAKAKHKTPTVKFSTVCQTFEKEMSPDSSFELLPLPESADYLHREHEHLPVISINAGCINGAVELDGVIFSDDDCYVGGDVIRTDTMVGDGVGNSLYNTARYGDFSYKFSSLEPGFYNIDLHFAEIVFTTGPPGVRVFDVFIQQEKVVSGLDIYGQVGANKPLVISNIKTFVDSGGGLLIRFEGLMRSPIVCGITVRKDSPASFKEAESQEFMGIAELRDHESLRDMSDCGVEVKYEQLQRDYERQSKELAEMRRAFEGLKRENQLKSKECQEACKSLQELQNELMRKSMHVGSLAFAIEGQVKEKSRWFSSLRDMTRKLKIMKMEHIKLSEEVSMYNNCFKDINEIGSSILSRINQQADLHEDLKIKFLRGAKERKELYNKVLELKGNIRVFCRCRPLNSEEIAAGASMAGDFESAKDGELTVLSNGAPRKTFKFDAVFGPQADQADVFQDTAPFATSVLDGYNVCIFAYGQTGTGKTFTMEGTKEARGVNFRTLEELFRIINERQKLYRYEISVSVLEVYNEQIRDLLVSGSQQGTVPKRLEIRQVGEGMHHVPGLVEAHVNNMNEVWEVLQTGSNARAVGSTNANEHSSRSHCIHCVMVKGENLLNGECTKSKLWLVDLAGSERVAKTEVHGERLKETQNINRSLSALGDVISALATKSPHIPFRNSKLTHLLQDSLGGDSKTLMFVQISPQENDLGETLCSLNFASRVRGLELGPAKKQMDCSELLRCKQMVEKSKQEMKIRDLQIRKMEETIHGLDLKMKDKDLKNKNLQDKVKELESQLLIERKLARQHVDTKIAEQQQQQQQIKQQNEELSNSAMRPPLALRLLGANKNLNEVSNGALMKEQVNLTRPLMENSFRPLPLSLTDGCIQHIDAAEKENNPEAAEQLRLLPKKTGRASICPTARRMSVSSAPRRNSLIPLPSAPSLAQLAPPFLPLPPQPDIKEEEDEFIPEQTVCNSPKGMKSASKKLSSILRRSLQKKVQLKSPMQQHLRRGVNVGMDRVRVSIGSRGRMASRVLLGNGRRGAGTKEIQHKQNHKEKERGWNIGTVGRTAI</sequence>
<dbReference type="InParanoid" id="A0A061FHA2"/>
<reference evidence="23 24" key="1">
    <citation type="journal article" date="2013" name="Genome Biol.">
        <title>The genome sequence of the most widely cultivated cacao type and its use to identify candidate genes regulating pod color.</title>
        <authorList>
            <person name="Motamayor J.C."/>
            <person name="Mockaitis K."/>
            <person name="Schmutz J."/>
            <person name="Haiminen N."/>
            <person name="Iii D.L."/>
            <person name="Cornejo O."/>
            <person name="Findley S.D."/>
            <person name="Zheng P."/>
            <person name="Utro F."/>
            <person name="Royaert S."/>
            <person name="Saski C."/>
            <person name="Jenkins J."/>
            <person name="Podicheti R."/>
            <person name="Zhao M."/>
            <person name="Scheffler B.E."/>
            <person name="Stack J.C."/>
            <person name="Feltus F.A."/>
            <person name="Mustiga G.M."/>
            <person name="Amores F."/>
            <person name="Phillips W."/>
            <person name="Marelli J.P."/>
            <person name="May G.D."/>
            <person name="Shapiro H."/>
            <person name="Ma J."/>
            <person name="Bustamante C.D."/>
            <person name="Schnell R.J."/>
            <person name="Main D."/>
            <person name="Gilbert D."/>
            <person name="Parida L."/>
            <person name="Kuhn D.N."/>
        </authorList>
    </citation>
    <scope>NUCLEOTIDE SEQUENCE [LARGE SCALE GENOMIC DNA]</scope>
    <source>
        <strain evidence="24">cv. Matina 1-6</strain>
    </source>
</reference>
<dbReference type="FunFam" id="3.80.10.10:FF:000095">
    <property type="entry name" value="LRR receptor-like serine/threonine-protein kinase GSO1"/>
    <property type="match status" value="1"/>
</dbReference>
<dbReference type="SMART" id="SM00129">
    <property type="entry name" value="KISc"/>
    <property type="match status" value="1"/>
</dbReference>
<evidence type="ECO:0000256" key="1">
    <source>
        <dbReference type="ARBA" id="ARBA00004251"/>
    </source>
</evidence>
<evidence type="ECO:0000256" key="18">
    <source>
        <dbReference type="PROSITE-ProRule" id="PRU00283"/>
    </source>
</evidence>
<dbReference type="SMART" id="SM00369">
    <property type="entry name" value="LRR_TYP"/>
    <property type="match status" value="19"/>
</dbReference>
<dbReference type="PRINTS" id="PR00019">
    <property type="entry name" value="LEURICHRPT"/>
</dbReference>
<feature type="coiled-coil region" evidence="19">
    <location>
        <begin position="1609"/>
        <end position="1657"/>
    </location>
</feature>
<keyword evidence="17" id="KW-0325">Glycoprotein</keyword>
<dbReference type="InterPro" id="IPR013210">
    <property type="entry name" value="LRR_N_plant-typ"/>
</dbReference>
<dbReference type="PRINTS" id="PR00380">
    <property type="entry name" value="KINESINHEAVY"/>
</dbReference>
<evidence type="ECO:0000256" key="11">
    <source>
        <dbReference type="ARBA" id="ARBA00022840"/>
    </source>
</evidence>
<feature type="transmembrane region" description="Helical" evidence="21">
    <location>
        <begin position="36"/>
        <end position="59"/>
    </location>
</feature>
<dbReference type="GO" id="GO:0005886">
    <property type="term" value="C:plasma membrane"/>
    <property type="evidence" value="ECO:0007669"/>
    <property type="project" value="UniProtKB-SubCell"/>
</dbReference>